<evidence type="ECO:0000313" key="9">
    <source>
        <dbReference type="Proteomes" id="UP000027318"/>
    </source>
</evidence>
<feature type="domain" description="EamA" evidence="7">
    <location>
        <begin position="149"/>
        <end position="280"/>
    </location>
</feature>
<name>A0A063Y1D7_9GAMM</name>
<keyword evidence="5 6" id="KW-0472">Membrane</keyword>
<evidence type="ECO:0000256" key="6">
    <source>
        <dbReference type="SAM" id="Phobius"/>
    </source>
</evidence>
<feature type="transmembrane region" description="Helical" evidence="6">
    <location>
        <begin position="177"/>
        <end position="196"/>
    </location>
</feature>
<dbReference type="InterPro" id="IPR037185">
    <property type="entry name" value="EmrE-like"/>
</dbReference>
<dbReference type="EMBL" id="JMSZ01000032">
    <property type="protein sequence ID" value="KDE39469.1"/>
    <property type="molecule type" value="Genomic_DNA"/>
</dbReference>
<dbReference type="Proteomes" id="UP000027318">
    <property type="component" value="Unassembled WGS sequence"/>
</dbReference>
<feature type="transmembrane region" description="Helical" evidence="6">
    <location>
        <begin position="208"/>
        <end position="226"/>
    </location>
</feature>
<organism evidence="8 9">
    <name type="scientific">Nitrincola lacisaponensis</name>
    <dbReference type="NCBI Taxonomy" id="267850"/>
    <lineage>
        <taxon>Bacteria</taxon>
        <taxon>Pseudomonadati</taxon>
        <taxon>Pseudomonadota</taxon>
        <taxon>Gammaproteobacteria</taxon>
        <taxon>Oceanospirillales</taxon>
        <taxon>Oceanospirillaceae</taxon>
        <taxon>Nitrincola</taxon>
    </lineage>
</organism>
<evidence type="ECO:0000256" key="5">
    <source>
        <dbReference type="ARBA" id="ARBA00023136"/>
    </source>
</evidence>
<dbReference type="Gene3D" id="1.10.3730.20">
    <property type="match status" value="1"/>
</dbReference>
<feature type="transmembrane region" description="Helical" evidence="6">
    <location>
        <begin position="265"/>
        <end position="284"/>
    </location>
</feature>
<dbReference type="InterPro" id="IPR000620">
    <property type="entry name" value="EamA_dom"/>
</dbReference>
<proteinExistence type="predicted"/>
<dbReference type="AlphaFoldDB" id="A0A063Y1D7"/>
<keyword evidence="2" id="KW-1003">Cell membrane</keyword>
<keyword evidence="9" id="KW-1185">Reference proteome</keyword>
<dbReference type="GO" id="GO:0005886">
    <property type="term" value="C:plasma membrane"/>
    <property type="evidence" value="ECO:0007669"/>
    <property type="project" value="UniProtKB-SubCell"/>
</dbReference>
<evidence type="ECO:0000256" key="4">
    <source>
        <dbReference type="ARBA" id="ARBA00022989"/>
    </source>
</evidence>
<keyword evidence="4 6" id="KW-1133">Transmembrane helix</keyword>
<keyword evidence="3 6" id="KW-0812">Transmembrane</keyword>
<evidence type="ECO:0000313" key="8">
    <source>
        <dbReference type="EMBL" id="KDE39469.1"/>
    </source>
</evidence>
<comment type="caution">
    <text evidence="8">The sequence shown here is derived from an EMBL/GenBank/DDBJ whole genome shotgun (WGS) entry which is preliminary data.</text>
</comment>
<dbReference type="SUPFAM" id="SSF103481">
    <property type="entry name" value="Multidrug resistance efflux transporter EmrE"/>
    <property type="match status" value="2"/>
</dbReference>
<evidence type="ECO:0000256" key="2">
    <source>
        <dbReference type="ARBA" id="ARBA00022475"/>
    </source>
</evidence>
<dbReference type="InterPro" id="IPR051258">
    <property type="entry name" value="Diverse_Substrate_Transporter"/>
</dbReference>
<gene>
    <name evidence="8" type="ORF">ADINL_2598</name>
</gene>
<evidence type="ECO:0000256" key="3">
    <source>
        <dbReference type="ARBA" id="ARBA00022692"/>
    </source>
</evidence>
<sequence>MSNNSIRSDLMLVAVTLLAATSWVFSREALTGMAPLQFIGGRFFCAGLVLGVFGYSALKRLAGEAWLRALMTGVIMGIAMCLWIMGLYHSDNMGIGAFITSLSVVFVPIVGRFFFATRTALSTWIAMLIALLGLACLRIEGGFSLSASDLFFLASAVMLSIHFNLNSRYAARIPPLPLTAIQLCVTGLVALSLSALTEAQAITLNASLLGWLLASIVIGTCMRFFLQVKAQGMAPASHAAVIMTLEPVWASLIGILIYAERMTSIQLLGCILIFSALLVSRWRFLLRRPG</sequence>
<dbReference type="STRING" id="267850.ADINL_2598"/>
<evidence type="ECO:0000256" key="1">
    <source>
        <dbReference type="ARBA" id="ARBA00004651"/>
    </source>
</evidence>
<dbReference type="OrthoDB" id="8370318at2"/>
<accession>A0A063Y1D7</accession>
<feature type="transmembrane region" description="Helical" evidence="6">
    <location>
        <begin position="94"/>
        <end position="114"/>
    </location>
</feature>
<dbReference type="PANTHER" id="PTHR42920">
    <property type="entry name" value="OS03G0707200 PROTEIN-RELATED"/>
    <property type="match status" value="1"/>
</dbReference>
<protein>
    <submittedName>
        <fullName evidence="8">Permease of the drug/metabolite transporter (DMT) superfamily</fullName>
    </submittedName>
</protein>
<feature type="domain" description="EamA" evidence="7">
    <location>
        <begin position="9"/>
        <end position="137"/>
    </location>
</feature>
<evidence type="ECO:0000259" key="7">
    <source>
        <dbReference type="Pfam" id="PF00892"/>
    </source>
</evidence>
<feature type="transmembrane region" description="Helical" evidence="6">
    <location>
        <begin position="36"/>
        <end position="58"/>
    </location>
</feature>
<comment type="subcellular location">
    <subcellularLocation>
        <location evidence="1">Cell membrane</location>
        <topology evidence="1">Multi-pass membrane protein</topology>
    </subcellularLocation>
</comment>
<dbReference type="PANTHER" id="PTHR42920:SF5">
    <property type="entry name" value="EAMA DOMAIN-CONTAINING PROTEIN"/>
    <property type="match status" value="1"/>
</dbReference>
<feature type="transmembrane region" description="Helical" evidence="6">
    <location>
        <begin position="65"/>
        <end position="88"/>
    </location>
</feature>
<feature type="transmembrane region" description="Helical" evidence="6">
    <location>
        <begin position="147"/>
        <end position="165"/>
    </location>
</feature>
<feature type="transmembrane region" description="Helical" evidence="6">
    <location>
        <begin position="238"/>
        <end position="259"/>
    </location>
</feature>
<dbReference type="RefSeq" id="WP_036548586.1">
    <property type="nucleotide sequence ID" value="NZ_JBKBNO010000002.1"/>
</dbReference>
<reference evidence="8 9" key="1">
    <citation type="journal article" date="2005" name="Int. J. Syst. Evol. Microbiol.">
        <title>Nitrincola lacisaponensis gen. nov., sp. nov., a novel alkaliphilic bacterium isolated from an alkaline, saline lake.</title>
        <authorList>
            <person name="Dimitriu P.A."/>
            <person name="Shukla S.K."/>
            <person name="Conradt J."/>
            <person name="Marquez M.C."/>
            <person name="Ventosa A."/>
            <person name="Maglia A."/>
            <person name="Peyton B.M."/>
            <person name="Pinkart H.C."/>
            <person name="Mormile M.R."/>
        </authorList>
    </citation>
    <scope>NUCLEOTIDE SEQUENCE [LARGE SCALE GENOMIC DNA]</scope>
    <source>
        <strain evidence="8 9">4CA</strain>
    </source>
</reference>
<feature type="transmembrane region" description="Helical" evidence="6">
    <location>
        <begin position="121"/>
        <end position="141"/>
    </location>
</feature>
<dbReference type="Pfam" id="PF00892">
    <property type="entry name" value="EamA"/>
    <property type="match status" value="2"/>
</dbReference>